<dbReference type="EMBL" id="RQJP01000005">
    <property type="protein sequence ID" value="RRB11291.1"/>
    <property type="molecule type" value="Genomic_DNA"/>
</dbReference>
<dbReference type="PRINTS" id="PR00344">
    <property type="entry name" value="BCTRLSENSOR"/>
</dbReference>
<comment type="catalytic activity">
    <reaction evidence="1">
        <text>ATP + protein L-histidine = ADP + protein N-phospho-L-histidine.</text>
        <dbReference type="EC" id="2.7.13.3"/>
    </reaction>
</comment>
<name>A0A3P1CD94_9BACT</name>
<dbReference type="SUPFAM" id="SSF55874">
    <property type="entry name" value="ATPase domain of HSP90 chaperone/DNA topoisomerase II/histidine kinase"/>
    <property type="match status" value="1"/>
</dbReference>
<dbReference type="PROSITE" id="PS50109">
    <property type="entry name" value="HIS_KIN"/>
    <property type="match status" value="1"/>
</dbReference>
<evidence type="ECO:0000256" key="2">
    <source>
        <dbReference type="ARBA" id="ARBA00012438"/>
    </source>
</evidence>
<dbReference type="PROSITE" id="PS50112">
    <property type="entry name" value="PAS"/>
    <property type="match status" value="2"/>
</dbReference>
<evidence type="ECO:0000256" key="4">
    <source>
        <dbReference type="ARBA" id="ARBA00022679"/>
    </source>
</evidence>
<keyword evidence="4" id="KW-0808">Transferase</keyword>
<dbReference type="SMART" id="SM00387">
    <property type="entry name" value="HATPase_c"/>
    <property type="match status" value="1"/>
</dbReference>
<dbReference type="CDD" id="cd00082">
    <property type="entry name" value="HisKA"/>
    <property type="match status" value="1"/>
</dbReference>
<dbReference type="InterPro" id="IPR036097">
    <property type="entry name" value="HisK_dim/P_sf"/>
</dbReference>
<dbReference type="Gene3D" id="3.30.450.20">
    <property type="entry name" value="PAS domain"/>
    <property type="match status" value="2"/>
</dbReference>
<evidence type="ECO:0000313" key="9">
    <source>
        <dbReference type="EMBL" id="RRB11291.1"/>
    </source>
</evidence>
<dbReference type="Pfam" id="PF08447">
    <property type="entry name" value="PAS_3"/>
    <property type="match status" value="2"/>
</dbReference>
<dbReference type="GO" id="GO:0000155">
    <property type="term" value="F:phosphorelay sensor kinase activity"/>
    <property type="evidence" value="ECO:0007669"/>
    <property type="project" value="InterPro"/>
</dbReference>
<dbReference type="EC" id="2.7.13.3" evidence="2"/>
<dbReference type="Pfam" id="PF02518">
    <property type="entry name" value="HATPase_c"/>
    <property type="match status" value="1"/>
</dbReference>
<dbReference type="PANTHER" id="PTHR43304:SF1">
    <property type="entry name" value="PAC DOMAIN-CONTAINING PROTEIN"/>
    <property type="match status" value="1"/>
</dbReference>
<evidence type="ECO:0000259" key="8">
    <source>
        <dbReference type="PROSITE" id="PS50113"/>
    </source>
</evidence>
<evidence type="ECO:0000256" key="3">
    <source>
        <dbReference type="ARBA" id="ARBA00022553"/>
    </source>
</evidence>
<evidence type="ECO:0000256" key="1">
    <source>
        <dbReference type="ARBA" id="ARBA00000085"/>
    </source>
</evidence>
<reference evidence="9 10" key="1">
    <citation type="submission" date="2018-11" db="EMBL/GenBank/DDBJ databases">
        <authorList>
            <person name="Zhou Z."/>
            <person name="Wang G."/>
        </authorList>
    </citation>
    <scope>NUCLEOTIDE SEQUENCE [LARGE SCALE GENOMIC DNA]</scope>
    <source>
        <strain evidence="9 10">KCTC42998</strain>
    </source>
</reference>
<evidence type="ECO:0000256" key="5">
    <source>
        <dbReference type="ARBA" id="ARBA00022777"/>
    </source>
</evidence>
<evidence type="ECO:0000313" key="10">
    <source>
        <dbReference type="Proteomes" id="UP000274271"/>
    </source>
</evidence>
<dbReference type="Proteomes" id="UP000274271">
    <property type="component" value="Unassembled WGS sequence"/>
</dbReference>
<comment type="caution">
    <text evidence="9">The sequence shown here is derived from an EMBL/GenBank/DDBJ whole genome shotgun (WGS) entry which is preliminary data.</text>
</comment>
<dbReference type="InterPro" id="IPR052162">
    <property type="entry name" value="Sensor_kinase/Photoreceptor"/>
</dbReference>
<dbReference type="SMART" id="SM00086">
    <property type="entry name" value="PAC"/>
    <property type="match status" value="1"/>
</dbReference>
<dbReference type="FunFam" id="3.30.450.20:FF:000099">
    <property type="entry name" value="Sensory box sensor histidine kinase"/>
    <property type="match status" value="1"/>
</dbReference>
<dbReference type="SUPFAM" id="SSF55785">
    <property type="entry name" value="PYP-like sensor domain (PAS domain)"/>
    <property type="match status" value="2"/>
</dbReference>
<dbReference type="InterPro" id="IPR000700">
    <property type="entry name" value="PAS-assoc_C"/>
</dbReference>
<proteinExistence type="predicted"/>
<keyword evidence="3" id="KW-0597">Phosphoprotein</keyword>
<dbReference type="InterPro" id="IPR013655">
    <property type="entry name" value="PAS_fold_3"/>
</dbReference>
<dbReference type="Gene3D" id="3.30.565.10">
    <property type="entry name" value="Histidine kinase-like ATPase, C-terminal domain"/>
    <property type="match status" value="1"/>
</dbReference>
<feature type="domain" description="PAS" evidence="7">
    <location>
        <begin position="148"/>
        <end position="218"/>
    </location>
</feature>
<organism evidence="9 10">
    <name type="scientific">Larkinella knui</name>
    <dbReference type="NCBI Taxonomy" id="2025310"/>
    <lineage>
        <taxon>Bacteria</taxon>
        <taxon>Pseudomonadati</taxon>
        <taxon>Bacteroidota</taxon>
        <taxon>Cytophagia</taxon>
        <taxon>Cytophagales</taxon>
        <taxon>Spirosomataceae</taxon>
        <taxon>Larkinella</taxon>
    </lineage>
</organism>
<dbReference type="InterPro" id="IPR035965">
    <property type="entry name" value="PAS-like_dom_sf"/>
</dbReference>
<accession>A0A3P1CD94</accession>
<sequence>MDKSVEQNKAPHPSASEHLDQLHRVLEAGLIGVWEYDPITHIVLCSAHAKQLFGFDSEEVVTLPRLLKAVHENDRIRVSEAIDRAIRPRSEENLELEYALDSPNGVIPRIIRSTGKAFFNAGGIAYRFVGTAVEVAPQKSAAQALQASQAYFRAIADTAPVMIWISDTDKRCNFFNKGWLDFTGRSMEQEYGHGWAEGVHPDDVERCLHTYTSSFDARQSFSMEYRLRRQDGQYRWLLDNGVPRFLPDGQFVGYIGSCIDIDQSKTLHEELENRVAERTRALAQANDDLIRSYKNLEQFSFVASHDLQEPLRKIQSFCTVLIDEYGRAVGDNGIDLMQRMQSAANRMQTLIQGLLGYSRTARPGPFEAVDLGRVVSQVLDDLEMAIAEQAAQITVDPLPTLMGDPLQLHQLFQNLLTNALKFARSDQTLEISIESHTVTHADFLPALSPPFIRWEVISVRDNGIGFAPEYSERIFQIFERLHGRMQYPGAGIGLAVCKQVVENHRGLIRVQSQPNQGTTFTLYLPTTIA</sequence>
<dbReference type="CDD" id="cd00130">
    <property type="entry name" value="PAS"/>
    <property type="match status" value="2"/>
</dbReference>
<evidence type="ECO:0000259" key="7">
    <source>
        <dbReference type="PROSITE" id="PS50112"/>
    </source>
</evidence>
<protein>
    <recommendedName>
        <fullName evidence="2">histidine kinase</fullName>
        <ecNumber evidence="2">2.7.13.3</ecNumber>
    </recommendedName>
</protein>
<dbReference type="NCBIfam" id="TIGR00229">
    <property type="entry name" value="sensory_box"/>
    <property type="match status" value="1"/>
</dbReference>
<dbReference type="FunFam" id="3.30.565.10:FF:000006">
    <property type="entry name" value="Sensor histidine kinase WalK"/>
    <property type="match status" value="1"/>
</dbReference>
<feature type="domain" description="PAS" evidence="7">
    <location>
        <begin position="18"/>
        <end position="89"/>
    </location>
</feature>
<dbReference type="InterPro" id="IPR004358">
    <property type="entry name" value="Sig_transdc_His_kin-like_C"/>
</dbReference>
<keyword evidence="10" id="KW-1185">Reference proteome</keyword>
<dbReference type="AlphaFoldDB" id="A0A3P1CD94"/>
<dbReference type="OrthoDB" id="9124519at2"/>
<dbReference type="InterPro" id="IPR005467">
    <property type="entry name" value="His_kinase_dom"/>
</dbReference>
<dbReference type="InterPro" id="IPR036890">
    <property type="entry name" value="HATPase_C_sf"/>
</dbReference>
<gene>
    <name evidence="9" type="ORF">EHT87_22640</name>
</gene>
<dbReference type="SUPFAM" id="SSF47384">
    <property type="entry name" value="Homodimeric domain of signal transducing histidine kinase"/>
    <property type="match status" value="1"/>
</dbReference>
<dbReference type="PROSITE" id="PS50113">
    <property type="entry name" value="PAC"/>
    <property type="match status" value="1"/>
</dbReference>
<feature type="domain" description="PAC" evidence="8">
    <location>
        <begin position="221"/>
        <end position="273"/>
    </location>
</feature>
<dbReference type="InterPro" id="IPR001610">
    <property type="entry name" value="PAC"/>
</dbReference>
<keyword evidence="5 9" id="KW-0418">Kinase</keyword>
<dbReference type="SMART" id="SM00091">
    <property type="entry name" value="PAS"/>
    <property type="match status" value="2"/>
</dbReference>
<dbReference type="InterPro" id="IPR003661">
    <property type="entry name" value="HisK_dim/P_dom"/>
</dbReference>
<feature type="domain" description="Histidine kinase" evidence="6">
    <location>
        <begin position="302"/>
        <end position="528"/>
    </location>
</feature>
<dbReference type="InterPro" id="IPR000014">
    <property type="entry name" value="PAS"/>
</dbReference>
<dbReference type="Gene3D" id="1.10.287.130">
    <property type="match status" value="1"/>
</dbReference>
<evidence type="ECO:0000259" key="6">
    <source>
        <dbReference type="PROSITE" id="PS50109"/>
    </source>
</evidence>
<dbReference type="PANTHER" id="PTHR43304">
    <property type="entry name" value="PHYTOCHROME-LIKE PROTEIN CPH1"/>
    <property type="match status" value="1"/>
</dbReference>
<dbReference type="InterPro" id="IPR003594">
    <property type="entry name" value="HATPase_dom"/>
</dbReference>